<evidence type="ECO:0000313" key="2">
    <source>
        <dbReference type="EMBL" id="KAG0255952.1"/>
    </source>
</evidence>
<keyword evidence="1" id="KW-0732">Signal</keyword>
<evidence type="ECO:0008006" key="4">
    <source>
        <dbReference type="Google" id="ProtNLM"/>
    </source>
</evidence>
<dbReference type="EMBL" id="JAAAJB010000433">
    <property type="protein sequence ID" value="KAG0255952.1"/>
    <property type="molecule type" value="Genomic_DNA"/>
</dbReference>
<gene>
    <name evidence="2" type="ORF">DFQ27_005984</name>
</gene>
<dbReference type="OrthoDB" id="10516555at2759"/>
<feature type="chain" id="PRO_5040455974" description="Ricin B lectin domain-containing protein" evidence="1">
    <location>
        <begin position="22"/>
        <end position="162"/>
    </location>
</feature>
<feature type="signal peptide" evidence="1">
    <location>
        <begin position="1"/>
        <end position="21"/>
    </location>
</feature>
<dbReference type="AlphaFoldDB" id="A0A9P6PZ24"/>
<sequence>MVRLAIFTALVTLVGLSTVTALKFDFNVRIRNRESGGWINGHNGPEYAPIVVEEKSASSLGVWRIDDGGEETNVVFNQATGLPVVVTDTGHPLATLKSLLPAARVLFEVIDVSAYRIKDIETELYWTREGREVFLRRPNSIDDNQIWEFRPQGFDDAFAFWE</sequence>
<protein>
    <recommendedName>
        <fullName evidence="4">Ricin B lectin domain-containing protein</fullName>
    </recommendedName>
</protein>
<accession>A0A9P6PZ24</accession>
<evidence type="ECO:0000313" key="3">
    <source>
        <dbReference type="Proteomes" id="UP000807716"/>
    </source>
</evidence>
<comment type="caution">
    <text evidence="2">The sequence shown here is derived from an EMBL/GenBank/DDBJ whole genome shotgun (WGS) entry which is preliminary data.</text>
</comment>
<keyword evidence="3" id="KW-1185">Reference proteome</keyword>
<name>A0A9P6PZ24_9FUNG</name>
<reference evidence="2" key="1">
    <citation type="journal article" date="2020" name="Fungal Divers.">
        <title>Resolving the Mortierellaceae phylogeny through synthesis of multi-gene phylogenetics and phylogenomics.</title>
        <authorList>
            <person name="Vandepol N."/>
            <person name="Liber J."/>
            <person name="Desiro A."/>
            <person name="Na H."/>
            <person name="Kennedy M."/>
            <person name="Barry K."/>
            <person name="Grigoriev I.V."/>
            <person name="Miller A.N."/>
            <person name="O'Donnell K."/>
            <person name="Stajich J.E."/>
            <person name="Bonito G."/>
        </authorList>
    </citation>
    <scope>NUCLEOTIDE SEQUENCE</scope>
    <source>
        <strain evidence="2">BC1065</strain>
    </source>
</reference>
<evidence type="ECO:0000256" key="1">
    <source>
        <dbReference type="SAM" id="SignalP"/>
    </source>
</evidence>
<proteinExistence type="predicted"/>
<dbReference type="Proteomes" id="UP000807716">
    <property type="component" value="Unassembled WGS sequence"/>
</dbReference>
<organism evidence="2 3">
    <name type="scientific">Actinomortierella ambigua</name>
    <dbReference type="NCBI Taxonomy" id="1343610"/>
    <lineage>
        <taxon>Eukaryota</taxon>
        <taxon>Fungi</taxon>
        <taxon>Fungi incertae sedis</taxon>
        <taxon>Mucoromycota</taxon>
        <taxon>Mortierellomycotina</taxon>
        <taxon>Mortierellomycetes</taxon>
        <taxon>Mortierellales</taxon>
        <taxon>Mortierellaceae</taxon>
        <taxon>Actinomortierella</taxon>
    </lineage>
</organism>